<keyword evidence="3" id="KW-1185">Reference proteome</keyword>
<organism evidence="2 3">
    <name type="scientific">Sphingorhabdus pulchriflava</name>
    <dbReference type="NCBI Taxonomy" id="2292257"/>
    <lineage>
        <taxon>Bacteria</taxon>
        <taxon>Pseudomonadati</taxon>
        <taxon>Pseudomonadota</taxon>
        <taxon>Alphaproteobacteria</taxon>
        <taxon>Sphingomonadales</taxon>
        <taxon>Sphingomonadaceae</taxon>
        <taxon>Sphingorhabdus</taxon>
    </lineage>
</organism>
<name>A0A371BGK5_9SPHN</name>
<proteinExistence type="predicted"/>
<evidence type="ECO:0000313" key="2">
    <source>
        <dbReference type="EMBL" id="RDV06734.1"/>
    </source>
</evidence>
<comment type="caution">
    <text evidence="2">The sequence shown here is derived from an EMBL/GenBank/DDBJ whole genome shotgun (WGS) entry which is preliminary data.</text>
</comment>
<evidence type="ECO:0000313" key="3">
    <source>
        <dbReference type="Proteomes" id="UP000263833"/>
    </source>
</evidence>
<dbReference type="EMBL" id="QRGP01000001">
    <property type="protein sequence ID" value="RDV06734.1"/>
    <property type="molecule type" value="Genomic_DNA"/>
</dbReference>
<keyword evidence="1" id="KW-0472">Membrane</keyword>
<sequence length="80" mass="8786">MPQDPSFYLTVSALALATVGIIAAASLRGWRDWIELKRIEMESQHRLAPDGVPSTVSRIEVADLKERVKKLEAIAAGIDI</sequence>
<feature type="transmembrane region" description="Helical" evidence="1">
    <location>
        <begin position="6"/>
        <end position="27"/>
    </location>
</feature>
<dbReference type="AlphaFoldDB" id="A0A371BGK5"/>
<dbReference type="OrthoDB" id="7429032at2"/>
<evidence type="ECO:0000256" key="1">
    <source>
        <dbReference type="SAM" id="Phobius"/>
    </source>
</evidence>
<reference evidence="3" key="1">
    <citation type="submission" date="2018-08" db="EMBL/GenBank/DDBJ databases">
        <authorList>
            <person name="Kim S.-J."/>
            <person name="Jung G.-Y."/>
        </authorList>
    </citation>
    <scope>NUCLEOTIDE SEQUENCE [LARGE SCALE GENOMIC DNA]</scope>
    <source>
        <strain evidence="3">GY_G</strain>
    </source>
</reference>
<dbReference type="RefSeq" id="WP_115548280.1">
    <property type="nucleotide sequence ID" value="NZ_QRGP01000001.1"/>
</dbReference>
<dbReference type="Proteomes" id="UP000263833">
    <property type="component" value="Unassembled WGS sequence"/>
</dbReference>
<keyword evidence="1" id="KW-1133">Transmembrane helix</keyword>
<accession>A0A371BGK5</accession>
<protein>
    <submittedName>
        <fullName evidence="2">Uncharacterized protein</fullName>
    </submittedName>
</protein>
<keyword evidence="1" id="KW-0812">Transmembrane</keyword>
<gene>
    <name evidence="2" type="ORF">DXH95_04835</name>
</gene>